<name>A0A934W697_9BURK</name>
<accession>A0A934W697</accession>
<evidence type="ECO:0000313" key="3">
    <source>
        <dbReference type="Proteomes" id="UP000622890"/>
    </source>
</evidence>
<dbReference type="RefSeq" id="WP_200592866.1">
    <property type="nucleotide sequence ID" value="NZ_JAEPBG010000006.1"/>
</dbReference>
<evidence type="ECO:0000256" key="1">
    <source>
        <dbReference type="SAM" id="MobiDB-lite"/>
    </source>
</evidence>
<gene>
    <name evidence="2" type="ORF">JJB74_15080</name>
</gene>
<dbReference type="AlphaFoldDB" id="A0A934W697"/>
<evidence type="ECO:0000313" key="2">
    <source>
        <dbReference type="EMBL" id="MBK4735942.1"/>
    </source>
</evidence>
<feature type="compositionally biased region" description="Polar residues" evidence="1">
    <location>
        <begin position="108"/>
        <end position="119"/>
    </location>
</feature>
<feature type="region of interest" description="Disordered" evidence="1">
    <location>
        <begin position="108"/>
        <end position="129"/>
    </location>
</feature>
<organism evidence="2 3">
    <name type="scientific">Noviherbaspirillum pedocola</name>
    <dbReference type="NCBI Taxonomy" id="2801341"/>
    <lineage>
        <taxon>Bacteria</taxon>
        <taxon>Pseudomonadati</taxon>
        <taxon>Pseudomonadota</taxon>
        <taxon>Betaproteobacteria</taxon>
        <taxon>Burkholderiales</taxon>
        <taxon>Oxalobacteraceae</taxon>
        <taxon>Noviherbaspirillum</taxon>
    </lineage>
</organism>
<dbReference type="EMBL" id="JAEPBG010000006">
    <property type="protein sequence ID" value="MBK4735942.1"/>
    <property type="molecule type" value="Genomic_DNA"/>
</dbReference>
<dbReference type="Proteomes" id="UP000622890">
    <property type="component" value="Unassembled WGS sequence"/>
</dbReference>
<protein>
    <submittedName>
        <fullName evidence="2">Uncharacterized protein</fullName>
    </submittedName>
</protein>
<sequence>MDNDFSHMRRPIEAGENNLTPEAIRWLGELPEDKRPAKLAADFARIVNKMALLWADCYAASVYLDSLMFDDRGKEGGMRQGFPLPVATELGMLKEIVSARIEARAQRGTMQGASLQASPTFAVRSAPKR</sequence>
<reference evidence="2" key="1">
    <citation type="submission" date="2021-01" db="EMBL/GenBank/DDBJ databases">
        <title>Genome sequence of strain Noviherbaspirillum sp. DKR-6.</title>
        <authorList>
            <person name="Chaudhary D.K."/>
        </authorList>
    </citation>
    <scope>NUCLEOTIDE SEQUENCE</scope>
    <source>
        <strain evidence="2">DKR-6</strain>
    </source>
</reference>
<comment type="caution">
    <text evidence="2">The sequence shown here is derived from an EMBL/GenBank/DDBJ whole genome shotgun (WGS) entry which is preliminary data.</text>
</comment>
<proteinExistence type="predicted"/>
<keyword evidence="3" id="KW-1185">Reference proteome</keyword>